<evidence type="ECO:0000313" key="2">
    <source>
        <dbReference type="Proteomes" id="UP000466586"/>
    </source>
</evidence>
<dbReference type="Proteomes" id="UP000466586">
    <property type="component" value="Unassembled WGS sequence"/>
</dbReference>
<comment type="caution">
    <text evidence="1">The sequence shown here is derived from an EMBL/GenBank/DDBJ whole genome shotgun (WGS) entry which is preliminary data.</text>
</comment>
<proteinExistence type="predicted"/>
<gene>
    <name evidence="1" type="ORF">GS399_12325</name>
</gene>
<evidence type="ECO:0000313" key="1">
    <source>
        <dbReference type="EMBL" id="MXV51762.1"/>
    </source>
</evidence>
<name>A0A7K1YB00_9SPHI</name>
<keyword evidence="2" id="KW-1185">Reference proteome</keyword>
<dbReference type="AlphaFoldDB" id="A0A7K1YB00"/>
<reference evidence="1 2" key="1">
    <citation type="submission" date="2019-11" db="EMBL/GenBank/DDBJ databases">
        <title>Pedobacter sp. HMF7647 Genome sequencing and assembly.</title>
        <authorList>
            <person name="Kang H."/>
            <person name="Kim H."/>
            <person name="Joh K."/>
        </authorList>
    </citation>
    <scope>NUCLEOTIDE SEQUENCE [LARGE SCALE GENOMIC DNA]</scope>
    <source>
        <strain evidence="1 2">HMF7647</strain>
    </source>
</reference>
<dbReference type="PROSITE" id="PS51257">
    <property type="entry name" value="PROKAR_LIPOPROTEIN"/>
    <property type="match status" value="1"/>
</dbReference>
<protein>
    <submittedName>
        <fullName evidence="1">Uncharacterized protein</fullName>
    </submittedName>
</protein>
<dbReference type="EMBL" id="WVHT01000005">
    <property type="protein sequence ID" value="MXV51762.1"/>
    <property type="molecule type" value="Genomic_DNA"/>
</dbReference>
<organism evidence="1 2">
    <name type="scientific">Hufsiella arboris</name>
    <dbReference type="NCBI Taxonomy" id="2695275"/>
    <lineage>
        <taxon>Bacteria</taxon>
        <taxon>Pseudomonadati</taxon>
        <taxon>Bacteroidota</taxon>
        <taxon>Sphingobacteriia</taxon>
        <taxon>Sphingobacteriales</taxon>
        <taxon>Sphingobacteriaceae</taxon>
        <taxon>Hufsiella</taxon>
    </lineage>
</organism>
<accession>A0A7K1YB00</accession>
<sequence length="249" mass="28046">MKAFLFVSCILLASCNNFKSNHPQAEVGSSTPVTETDIRHYADSINASVSNMDKKVSLVYTLGDYSFYTVQFSYNGIPVLYCEYGTSGEYGSNQHKYYLKDGHLLLYTEQKAKIGTIQSTNEYFRNDVKFYTESKSADDSASLAQTAFTKTSVTNKNYSEDLQKLSDAIGQKGKFQLVFDGITDDPKARYLVLSKSEINSYRAPLLVKTGDPFIDSLTRYQDSLKGKKLNLKWRIEDSEAIYVSGETMH</sequence>
<dbReference type="RefSeq" id="WP_160844940.1">
    <property type="nucleotide sequence ID" value="NZ_WVHT01000005.1"/>
</dbReference>